<proteinExistence type="predicted"/>
<dbReference type="RefSeq" id="WP_073066914.1">
    <property type="nucleotide sequence ID" value="NZ_FQWT01000010.1"/>
</dbReference>
<dbReference type="STRING" id="421058.SAMN05421866_0017"/>
<dbReference type="EMBL" id="FQWT01000010">
    <property type="protein sequence ID" value="SHH95629.1"/>
    <property type="molecule type" value="Genomic_DNA"/>
</dbReference>
<evidence type="ECO:0000313" key="2">
    <source>
        <dbReference type="Proteomes" id="UP000184047"/>
    </source>
</evidence>
<organism evidence="1 2">
    <name type="scientific">Chryseobacterium oranimense</name>
    <dbReference type="NCBI Taxonomy" id="421058"/>
    <lineage>
        <taxon>Bacteria</taxon>
        <taxon>Pseudomonadati</taxon>
        <taxon>Bacteroidota</taxon>
        <taxon>Flavobacteriia</taxon>
        <taxon>Flavobacteriales</taxon>
        <taxon>Weeksellaceae</taxon>
        <taxon>Chryseobacterium group</taxon>
        <taxon>Chryseobacterium</taxon>
    </lineage>
</organism>
<gene>
    <name evidence="1" type="ORF">SAMN05421866_0017</name>
</gene>
<dbReference type="Proteomes" id="UP000184047">
    <property type="component" value="Unassembled WGS sequence"/>
</dbReference>
<sequence>MLITDSKRKLIIYCISWALSLDCIDKQMKLYEGRFKAFNNGIKDGNNNFHTSRNYHLFTALNMTLTSKEISIEDQTEFYFLFTQVYSKYGNELMYTDILHGLGKDTEIAERVLIEWESTLNDFRCNNYNKQI</sequence>
<keyword evidence="2" id="KW-1185">Reference proteome</keyword>
<name>A0A1M5X761_9FLAO</name>
<protein>
    <submittedName>
        <fullName evidence="1">Uncharacterized protein</fullName>
    </submittedName>
</protein>
<evidence type="ECO:0000313" key="1">
    <source>
        <dbReference type="EMBL" id="SHH95629.1"/>
    </source>
</evidence>
<reference evidence="2" key="1">
    <citation type="submission" date="2016-11" db="EMBL/GenBank/DDBJ databases">
        <authorList>
            <person name="Varghese N."/>
            <person name="Submissions S."/>
        </authorList>
    </citation>
    <scope>NUCLEOTIDE SEQUENCE [LARGE SCALE GENOMIC DNA]</scope>
    <source>
        <strain evidence="2">DSM 19055</strain>
    </source>
</reference>
<dbReference type="AlphaFoldDB" id="A0A1M5X761"/>
<accession>A0A1M5X761</accession>